<evidence type="ECO:0000256" key="1">
    <source>
        <dbReference type="SAM" id="MobiDB-lite"/>
    </source>
</evidence>
<proteinExistence type="predicted"/>
<feature type="region of interest" description="Disordered" evidence="1">
    <location>
        <begin position="1"/>
        <end position="27"/>
    </location>
</feature>
<name>A0A1Y3EFY9_9BILA</name>
<gene>
    <name evidence="2" type="ORF">D917_10483</name>
</gene>
<feature type="compositionally biased region" description="Polar residues" evidence="1">
    <location>
        <begin position="1"/>
        <end position="21"/>
    </location>
</feature>
<dbReference type="AlphaFoldDB" id="A0A1Y3EFY9"/>
<accession>A0A1Y3EFY9</accession>
<organism evidence="2 3">
    <name type="scientific">Trichinella nativa</name>
    <dbReference type="NCBI Taxonomy" id="6335"/>
    <lineage>
        <taxon>Eukaryota</taxon>
        <taxon>Metazoa</taxon>
        <taxon>Ecdysozoa</taxon>
        <taxon>Nematoda</taxon>
        <taxon>Enoplea</taxon>
        <taxon>Dorylaimia</taxon>
        <taxon>Trichinellida</taxon>
        <taxon>Trichinellidae</taxon>
        <taxon>Trichinella</taxon>
    </lineage>
</organism>
<evidence type="ECO:0000313" key="2">
    <source>
        <dbReference type="EMBL" id="OUC42048.1"/>
    </source>
</evidence>
<sequence>LLSSQLLADSSTDILDQPNEQDSSEVAVENQHVTKRFTKRKPLDTTAVLLFHGADVENFNNDDQLSTSPMKLPKWRNESEMDNTALNDQSNIMNQHGGIMSIYIILKISKRHKSVRTAAAFLRPLVDQKMRTNINKLIHQTAALNDCH</sequence>
<protein>
    <submittedName>
        <fullName evidence="2">Uncharacterized protein</fullName>
    </submittedName>
</protein>
<dbReference type="Proteomes" id="UP000243006">
    <property type="component" value="Unassembled WGS sequence"/>
</dbReference>
<comment type="caution">
    <text evidence="2">The sequence shown here is derived from an EMBL/GenBank/DDBJ whole genome shotgun (WGS) entry which is preliminary data.</text>
</comment>
<feature type="non-terminal residue" evidence="2">
    <location>
        <position position="1"/>
    </location>
</feature>
<dbReference type="EMBL" id="LVZM01018338">
    <property type="protein sequence ID" value="OUC42048.1"/>
    <property type="molecule type" value="Genomic_DNA"/>
</dbReference>
<evidence type="ECO:0000313" key="3">
    <source>
        <dbReference type="Proteomes" id="UP000243006"/>
    </source>
</evidence>
<reference evidence="2 3" key="1">
    <citation type="submission" date="2015-04" db="EMBL/GenBank/DDBJ databases">
        <title>Draft genome of the roundworm Trichinella nativa.</title>
        <authorList>
            <person name="Mitreva M."/>
        </authorList>
    </citation>
    <scope>NUCLEOTIDE SEQUENCE [LARGE SCALE GENOMIC DNA]</scope>
    <source>
        <strain evidence="2 3">ISS45</strain>
    </source>
</reference>